<dbReference type="Proteomes" id="UP000030758">
    <property type="component" value="Unassembled WGS sequence"/>
</dbReference>
<evidence type="ECO:0000313" key="3">
    <source>
        <dbReference type="EMBL" id="KFD64249.1"/>
    </source>
</evidence>
<dbReference type="Pfam" id="PF18701">
    <property type="entry name" value="DUF5641"/>
    <property type="match status" value="1"/>
</dbReference>
<dbReference type="Gene3D" id="3.30.420.10">
    <property type="entry name" value="Ribonuclease H-like superfamily/Ribonuclease H"/>
    <property type="match status" value="1"/>
</dbReference>
<dbReference type="InterPro" id="IPR040676">
    <property type="entry name" value="DUF5641"/>
</dbReference>
<dbReference type="InterPro" id="IPR012337">
    <property type="entry name" value="RNaseH-like_sf"/>
</dbReference>
<gene>
    <name evidence="3" type="ORF">M514_12204</name>
</gene>
<feature type="region of interest" description="Disordered" evidence="1">
    <location>
        <begin position="309"/>
        <end position="335"/>
    </location>
</feature>
<protein>
    <recommendedName>
        <fullName evidence="2">Integrase catalytic domain-containing protein</fullName>
    </recommendedName>
</protein>
<name>A0A085N453_9BILA</name>
<dbReference type="GO" id="GO:0003676">
    <property type="term" value="F:nucleic acid binding"/>
    <property type="evidence" value="ECO:0007669"/>
    <property type="project" value="InterPro"/>
</dbReference>
<dbReference type="GO" id="GO:0015074">
    <property type="term" value="P:DNA integration"/>
    <property type="evidence" value="ECO:0007669"/>
    <property type="project" value="InterPro"/>
</dbReference>
<dbReference type="EMBL" id="KL367558">
    <property type="protein sequence ID" value="KFD64249.1"/>
    <property type="molecule type" value="Genomic_DNA"/>
</dbReference>
<dbReference type="InterPro" id="IPR001584">
    <property type="entry name" value="Integrase_cat-core"/>
</dbReference>
<dbReference type="PANTHER" id="PTHR47331">
    <property type="entry name" value="PHD-TYPE DOMAIN-CONTAINING PROTEIN"/>
    <property type="match status" value="1"/>
</dbReference>
<dbReference type="AlphaFoldDB" id="A0A085N453"/>
<evidence type="ECO:0000256" key="1">
    <source>
        <dbReference type="SAM" id="MobiDB-lite"/>
    </source>
</evidence>
<dbReference type="PANTHER" id="PTHR47331:SF1">
    <property type="entry name" value="GAG-LIKE PROTEIN"/>
    <property type="match status" value="1"/>
</dbReference>
<dbReference type="Pfam" id="PF17921">
    <property type="entry name" value="Integrase_H2C2"/>
    <property type="match status" value="1"/>
</dbReference>
<reference evidence="3" key="1">
    <citation type="journal article" date="2014" name="Nat. Genet.">
        <title>Genome and transcriptome of the porcine whipworm Trichuris suis.</title>
        <authorList>
            <person name="Jex A.R."/>
            <person name="Nejsum P."/>
            <person name="Schwarz E.M."/>
            <person name="Hu L."/>
            <person name="Young N.D."/>
            <person name="Hall R.S."/>
            <person name="Korhonen P.K."/>
            <person name="Liao S."/>
            <person name="Thamsborg S."/>
            <person name="Xia J."/>
            <person name="Xu P."/>
            <person name="Wang S."/>
            <person name="Scheerlinck J.P."/>
            <person name="Hofmann A."/>
            <person name="Sternberg P.W."/>
            <person name="Wang J."/>
            <person name="Gasser R.B."/>
        </authorList>
    </citation>
    <scope>NUCLEOTIDE SEQUENCE [LARGE SCALE GENOMIC DNA]</scope>
    <source>
        <strain evidence="3">DCEP-RM93F</strain>
    </source>
</reference>
<feature type="domain" description="Integrase catalytic" evidence="2">
    <location>
        <begin position="789"/>
        <end position="975"/>
    </location>
</feature>
<dbReference type="Gene3D" id="1.10.340.70">
    <property type="match status" value="1"/>
</dbReference>
<dbReference type="PROSITE" id="PS50994">
    <property type="entry name" value="INTEGRASE"/>
    <property type="match status" value="1"/>
</dbReference>
<feature type="compositionally biased region" description="Low complexity" evidence="1">
    <location>
        <begin position="315"/>
        <end position="324"/>
    </location>
</feature>
<sequence length="1097" mass="124172">MATLNVSVDAEGLRKRRNGLRSRIGRLLENVERFISEGQAEVALETLELVDTLLMKFRDVQTECELCLTDQELNDHELQDTVDLELAVVKAKAMAKAAGKRKEQAATAVAPEQCAVPGPNLPEWRLPKFAGDVLEFPSFWDQFQAGVHGREDISDVTKLVYLKSALSGEALEAISGFHVTNANYPAVIQTLKDRFGREEIIVEGRVLALLPMTRADPGQAGIRSLYYNLNRHLRALSAMGKGIDNGLTAGDIFVASFKQLLPHPSRKRWEQRTRTCANAKTDTLAFLSFLHEEMDVQEAATQAQTRTMKQYKGHSSSVASGSLKSSERNAAPAPLNAPVKAKQARHSCKEEHGLPECPVFLRGSTKERWNMVNDQGARYCCLKTGHQARDCKKRSGCNVAGCDKFHHELLHPHSRSLTALSPRKPTKLASELRDAIVQVGFSDTRSKERVFLQTAQGTLKSASGGRSNVTVLLDVGSQRSFIRKDIAEGLRLEGHTERLIISTLGGKLSKLGKHKCVTFTLYGKGGGKGTAVSALCIDRICSVLESNPPLKEEWSHLQGVTLAYTFPRGPNSWRHHPGRENPADHATRGLALCKLVKARQWWNGPIWLESNEDAWPLRQVIRSTEKERSTLNERRCSQTVNNRVLNETAPWPRTKLQRLKIWLRRVQRETFEEEHQQLKRNGTVEVESNNEDDIIRVGGRLQSSDLPERTKHPIVLPSKHAVVDLLIRRAHERQLHAGVEQTLATTRQQFWILRGRSSVKRVLRSYIICKRQNASPFQQKMGILPPERVSAEPVFQNVGMDFAGPVCAGIIVQRNRTILVLTCLTVRAVHLELVRDMSADSLIQALKRFFSRRGIPRVIYSDNFRTFRRVAKDIQIAFRDSSQRKVYEHLASRRIIWKFITERAPWAGGAWERLVRSVKTALKKTLHRSLLNADEMMTMLCEVESQINARPLTFVGEDPRDQEPLTPFHFLHGRPPEVNATVERDDLPTPAFATELTKRWQYYRVVLSQLWKRWKKEYIIKLSARNAWTRESQSPSVGDIVLVAESGVPRIRWRLGRVIEIFPPRDGLIRTVRVRTANGDFNRPVQRLHLLESATEQ</sequence>
<dbReference type="Pfam" id="PF03564">
    <property type="entry name" value="DUF1759"/>
    <property type="match status" value="1"/>
</dbReference>
<evidence type="ECO:0000259" key="2">
    <source>
        <dbReference type="PROSITE" id="PS50994"/>
    </source>
</evidence>
<accession>A0A085N453</accession>
<proteinExistence type="predicted"/>
<dbReference type="InterPro" id="IPR041588">
    <property type="entry name" value="Integrase_H2C2"/>
</dbReference>
<dbReference type="InterPro" id="IPR036397">
    <property type="entry name" value="RNaseH_sf"/>
</dbReference>
<dbReference type="InterPro" id="IPR005312">
    <property type="entry name" value="DUF1759"/>
</dbReference>
<dbReference type="SUPFAM" id="SSF53098">
    <property type="entry name" value="Ribonuclease H-like"/>
    <property type="match status" value="1"/>
</dbReference>
<organism evidence="3">
    <name type="scientific">Trichuris suis</name>
    <name type="common">pig whipworm</name>
    <dbReference type="NCBI Taxonomy" id="68888"/>
    <lineage>
        <taxon>Eukaryota</taxon>
        <taxon>Metazoa</taxon>
        <taxon>Ecdysozoa</taxon>
        <taxon>Nematoda</taxon>
        <taxon>Enoplea</taxon>
        <taxon>Dorylaimia</taxon>
        <taxon>Trichinellida</taxon>
        <taxon>Trichuridae</taxon>
        <taxon>Trichuris</taxon>
    </lineage>
</organism>